<evidence type="ECO:0000256" key="9">
    <source>
        <dbReference type="ARBA" id="ARBA00023136"/>
    </source>
</evidence>
<reference evidence="13" key="1">
    <citation type="submission" date="2022-11" db="UniProtKB">
        <authorList>
            <consortium name="WormBaseParasite"/>
        </authorList>
    </citation>
    <scope>IDENTIFICATION</scope>
</reference>
<feature type="chain" id="PRO_5038127171" description="dolichol kinase" evidence="11">
    <location>
        <begin position="16"/>
        <end position="90"/>
    </location>
</feature>
<evidence type="ECO:0000256" key="8">
    <source>
        <dbReference type="ARBA" id="ARBA00022989"/>
    </source>
</evidence>
<evidence type="ECO:0000256" key="4">
    <source>
        <dbReference type="ARBA" id="ARBA00022679"/>
    </source>
</evidence>
<keyword evidence="5 10" id="KW-0812">Transmembrane</keyword>
<dbReference type="WBParaSite" id="jg24313">
    <property type="protein sequence ID" value="jg24313"/>
    <property type="gene ID" value="jg24313"/>
</dbReference>
<evidence type="ECO:0000256" key="3">
    <source>
        <dbReference type="ARBA" id="ARBA00012132"/>
    </source>
</evidence>
<name>A0A915DW75_9BILA</name>
<keyword evidence="7" id="KW-0256">Endoplasmic reticulum</keyword>
<evidence type="ECO:0000313" key="13">
    <source>
        <dbReference type="WBParaSite" id="jg24313"/>
    </source>
</evidence>
<proteinExistence type="inferred from homology"/>
<evidence type="ECO:0000256" key="11">
    <source>
        <dbReference type="SAM" id="SignalP"/>
    </source>
</evidence>
<evidence type="ECO:0000313" key="12">
    <source>
        <dbReference type="Proteomes" id="UP000887574"/>
    </source>
</evidence>
<sequence length="90" mass="10505">MWVCLLLFWCMCALASVIFCVLVNVMCQQTTTIHRKFFHLTVSLVAVSGLLYDPLLLAVCAHVLLQIFILLELLRCLRIWPLQRYWTDGY</sequence>
<evidence type="ECO:0000256" key="2">
    <source>
        <dbReference type="ARBA" id="ARBA00010794"/>
    </source>
</evidence>
<keyword evidence="4" id="KW-0808">Transferase</keyword>
<dbReference type="InterPro" id="IPR032974">
    <property type="entry name" value="Polypren_kinase"/>
</dbReference>
<feature type="signal peptide" evidence="11">
    <location>
        <begin position="1"/>
        <end position="15"/>
    </location>
</feature>
<evidence type="ECO:0000256" key="7">
    <source>
        <dbReference type="ARBA" id="ARBA00022824"/>
    </source>
</evidence>
<dbReference type="GO" id="GO:0004168">
    <property type="term" value="F:dolichol kinase activity"/>
    <property type="evidence" value="ECO:0007669"/>
    <property type="project" value="UniProtKB-EC"/>
</dbReference>
<keyword evidence="11" id="KW-0732">Signal</keyword>
<protein>
    <recommendedName>
        <fullName evidence="3">dolichol kinase</fullName>
        <ecNumber evidence="3">2.7.1.108</ecNumber>
    </recommendedName>
</protein>
<comment type="similarity">
    <text evidence="2">Belongs to the polyprenol kinase family.</text>
</comment>
<dbReference type="GO" id="GO:0043048">
    <property type="term" value="P:dolichyl monophosphate biosynthetic process"/>
    <property type="evidence" value="ECO:0007669"/>
    <property type="project" value="TreeGrafter"/>
</dbReference>
<dbReference type="Proteomes" id="UP000887574">
    <property type="component" value="Unplaced"/>
</dbReference>
<keyword evidence="9 10" id="KW-0472">Membrane</keyword>
<dbReference type="AlphaFoldDB" id="A0A915DW75"/>
<keyword evidence="12" id="KW-1185">Reference proteome</keyword>
<comment type="subcellular location">
    <subcellularLocation>
        <location evidence="1">Endoplasmic reticulum membrane</location>
        <topology evidence="1">Multi-pass membrane protein</topology>
    </subcellularLocation>
</comment>
<dbReference type="PANTHER" id="PTHR13205:SF15">
    <property type="entry name" value="DOLICHOL KINASE"/>
    <property type="match status" value="1"/>
</dbReference>
<evidence type="ECO:0000256" key="10">
    <source>
        <dbReference type="SAM" id="Phobius"/>
    </source>
</evidence>
<keyword evidence="8 10" id="KW-1133">Transmembrane helix</keyword>
<dbReference type="PANTHER" id="PTHR13205">
    <property type="entry name" value="TRANSMEMBRANE PROTEIN 15-RELATED"/>
    <property type="match status" value="1"/>
</dbReference>
<evidence type="ECO:0000256" key="1">
    <source>
        <dbReference type="ARBA" id="ARBA00004477"/>
    </source>
</evidence>
<dbReference type="EC" id="2.7.1.108" evidence="3"/>
<organism evidence="12 13">
    <name type="scientific">Ditylenchus dipsaci</name>
    <dbReference type="NCBI Taxonomy" id="166011"/>
    <lineage>
        <taxon>Eukaryota</taxon>
        <taxon>Metazoa</taxon>
        <taxon>Ecdysozoa</taxon>
        <taxon>Nematoda</taxon>
        <taxon>Chromadorea</taxon>
        <taxon>Rhabditida</taxon>
        <taxon>Tylenchina</taxon>
        <taxon>Tylenchomorpha</taxon>
        <taxon>Sphaerularioidea</taxon>
        <taxon>Anguinidae</taxon>
        <taxon>Anguininae</taxon>
        <taxon>Ditylenchus</taxon>
    </lineage>
</organism>
<feature type="transmembrane region" description="Helical" evidence="10">
    <location>
        <begin position="51"/>
        <end position="74"/>
    </location>
</feature>
<accession>A0A915DW75</accession>
<keyword evidence="6" id="KW-0418">Kinase</keyword>
<evidence type="ECO:0000256" key="6">
    <source>
        <dbReference type="ARBA" id="ARBA00022777"/>
    </source>
</evidence>
<dbReference type="GO" id="GO:0005789">
    <property type="term" value="C:endoplasmic reticulum membrane"/>
    <property type="evidence" value="ECO:0007669"/>
    <property type="project" value="UniProtKB-SubCell"/>
</dbReference>
<evidence type="ECO:0000256" key="5">
    <source>
        <dbReference type="ARBA" id="ARBA00022692"/>
    </source>
</evidence>